<keyword evidence="2" id="KW-0805">Transcription regulation</keyword>
<dbReference type="InterPro" id="IPR037923">
    <property type="entry name" value="HTH-like"/>
</dbReference>
<dbReference type="PRINTS" id="PR00032">
    <property type="entry name" value="HTHARAC"/>
</dbReference>
<keyword evidence="8" id="KW-1185">Reference proteome</keyword>
<dbReference type="PROSITE" id="PS00041">
    <property type="entry name" value="HTH_ARAC_FAMILY_1"/>
    <property type="match status" value="1"/>
</dbReference>
<feature type="domain" description="HTH araC/xylS-type" evidence="6">
    <location>
        <begin position="196"/>
        <end position="294"/>
    </location>
</feature>
<keyword evidence="1" id="KW-0963">Cytoplasm</keyword>
<dbReference type="InterPro" id="IPR050204">
    <property type="entry name" value="AraC_XylS_family_regulators"/>
</dbReference>
<gene>
    <name evidence="7" type="ORF">BJY24_002845</name>
</gene>
<dbReference type="PROSITE" id="PS01124">
    <property type="entry name" value="HTH_ARAC_FAMILY_2"/>
    <property type="match status" value="1"/>
</dbReference>
<keyword evidence="5" id="KW-0804">Transcription</keyword>
<evidence type="ECO:0000256" key="1">
    <source>
        <dbReference type="ARBA" id="ARBA00022490"/>
    </source>
</evidence>
<sequence>MAIDVLSDAVAALTTAPALSVLTRARAPWGLRFGGRQGFGFHVIVHGECRLLRDGADPLPLRAGDVVLMPGSAAHTLADALETEPLDLVVDGRIDGVTVGGDGAETVVLSGAYQIEQGIRHPLLAGLPDVVHLSGPPRQRLQTVVELLSAEIETRDPGGDAIVGSLVDALLLYILRAWYDGKTTGWTAAMTDKAIGHSLHKMHSHPAEPWTVDRLASEICLARATFTRRFTKLVGEPPLTYLTRWRMIIAARLLRRDRAPIATIARQVGYTSEFAFAKAFKREYRIAPGAYRRERLESARAH</sequence>
<dbReference type="Gene3D" id="1.10.10.60">
    <property type="entry name" value="Homeodomain-like"/>
    <property type="match status" value="2"/>
</dbReference>
<dbReference type="Proteomes" id="UP000540412">
    <property type="component" value="Unassembled WGS sequence"/>
</dbReference>
<evidence type="ECO:0000256" key="4">
    <source>
        <dbReference type="ARBA" id="ARBA00023159"/>
    </source>
</evidence>
<evidence type="ECO:0000256" key="5">
    <source>
        <dbReference type="ARBA" id="ARBA00023163"/>
    </source>
</evidence>
<evidence type="ECO:0000256" key="3">
    <source>
        <dbReference type="ARBA" id="ARBA00023125"/>
    </source>
</evidence>
<evidence type="ECO:0000313" key="8">
    <source>
        <dbReference type="Proteomes" id="UP000540412"/>
    </source>
</evidence>
<dbReference type="InterPro" id="IPR032783">
    <property type="entry name" value="AraC_lig"/>
</dbReference>
<dbReference type="SMART" id="SM00342">
    <property type="entry name" value="HTH_ARAC"/>
    <property type="match status" value="1"/>
</dbReference>
<dbReference type="SUPFAM" id="SSF46689">
    <property type="entry name" value="Homeodomain-like"/>
    <property type="match status" value="2"/>
</dbReference>
<protein>
    <submittedName>
        <fullName evidence="7">AraC-like DNA-binding protein</fullName>
    </submittedName>
</protein>
<dbReference type="RefSeq" id="WP_051160808.1">
    <property type="nucleotide sequence ID" value="NZ_JACHIT010000001.1"/>
</dbReference>
<comment type="caution">
    <text evidence="7">The sequence shown here is derived from an EMBL/GenBank/DDBJ whole genome shotgun (WGS) entry which is preliminary data.</text>
</comment>
<dbReference type="AlphaFoldDB" id="A0A7W9PE25"/>
<proteinExistence type="predicted"/>
<dbReference type="Pfam" id="PF12833">
    <property type="entry name" value="HTH_18"/>
    <property type="match status" value="1"/>
</dbReference>
<dbReference type="GO" id="GO:0043565">
    <property type="term" value="F:sequence-specific DNA binding"/>
    <property type="evidence" value="ECO:0007669"/>
    <property type="project" value="InterPro"/>
</dbReference>
<dbReference type="InterPro" id="IPR018060">
    <property type="entry name" value="HTH_AraC"/>
</dbReference>
<accession>A0A7W9PE25</accession>
<dbReference type="PANTHER" id="PTHR46796">
    <property type="entry name" value="HTH-TYPE TRANSCRIPTIONAL ACTIVATOR RHAS-RELATED"/>
    <property type="match status" value="1"/>
</dbReference>
<keyword evidence="3 7" id="KW-0238">DNA-binding</keyword>
<evidence type="ECO:0000259" key="6">
    <source>
        <dbReference type="PROSITE" id="PS01124"/>
    </source>
</evidence>
<dbReference type="EMBL" id="JACHIT010000001">
    <property type="protein sequence ID" value="MBB5913978.1"/>
    <property type="molecule type" value="Genomic_DNA"/>
</dbReference>
<evidence type="ECO:0000256" key="2">
    <source>
        <dbReference type="ARBA" id="ARBA00023015"/>
    </source>
</evidence>
<dbReference type="GO" id="GO:0003700">
    <property type="term" value="F:DNA-binding transcription factor activity"/>
    <property type="evidence" value="ECO:0007669"/>
    <property type="project" value="InterPro"/>
</dbReference>
<dbReference type="SUPFAM" id="SSF51215">
    <property type="entry name" value="Regulatory protein AraC"/>
    <property type="match status" value="1"/>
</dbReference>
<dbReference type="InterPro" id="IPR020449">
    <property type="entry name" value="Tscrpt_reg_AraC-type_HTH"/>
</dbReference>
<keyword evidence="4" id="KW-0010">Activator</keyword>
<evidence type="ECO:0000313" key="7">
    <source>
        <dbReference type="EMBL" id="MBB5913978.1"/>
    </source>
</evidence>
<dbReference type="InterPro" id="IPR018062">
    <property type="entry name" value="HTH_AraC-typ_CS"/>
</dbReference>
<name>A0A7W9PE25_9NOCA</name>
<dbReference type="Pfam" id="PF12852">
    <property type="entry name" value="Cupin_6"/>
    <property type="match status" value="1"/>
</dbReference>
<reference evidence="7 8" key="1">
    <citation type="submission" date="2020-08" db="EMBL/GenBank/DDBJ databases">
        <title>Sequencing the genomes of 1000 actinobacteria strains.</title>
        <authorList>
            <person name="Klenk H.-P."/>
        </authorList>
    </citation>
    <scope>NUCLEOTIDE SEQUENCE [LARGE SCALE GENOMIC DNA]</scope>
    <source>
        <strain evidence="7 8">DSM 43582</strain>
    </source>
</reference>
<dbReference type="InterPro" id="IPR009057">
    <property type="entry name" value="Homeodomain-like_sf"/>
</dbReference>
<dbReference type="PANTHER" id="PTHR46796:SF13">
    <property type="entry name" value="HTH-TYPE TRANSCRIPTIONAL ACTIVATOR RHAS"/>
    <property type="match status" value="1"/>
</dbReference>
<organism evidence="7 8">
    <name type="scientific">Nocardia transvalensis</name>
    <dbReference type="NCBI Taxonomy" id="37333"/>
    <lineage>
        <taxon>Bacteria</taxon>
        <taxon>Bacillati</taxon>
        <taxon>Actinomycetota</taxon>
        <taxon>Actinomycetes</taxon>
        <taxon>Mycobacteriales</taxon>
        <taxon>Nocardiaceae</taxon>
        <taxon>Nocardia</taxon>
    </lineage>
</organism>